<sequence>MSNNKIDSALLCEAFKALSNPHRLALFNRLMNCCAPGTKCSPVAAVRYCVGELGEGLDIAPSTLSHHLKELNRAGLVEMERKGKNVECWVEPARLEKLTTFFKPAQNN</sequence>
<evidence type="ECO:0000256" key="1">
    <source>
        <dbReference type="ARBA" id="ARBA00023015"/>
    </source>
</evidence>
<dbReference type="InterPro" id="IPR011991">
    <property type="entry name" value="ArsR-like_HTH"/>
</dbReference>
<dbReference type="Gene3D" id="1.10.10.10">
    <property type="entry name" value="Winged helix-like DNA-binding domain superfamily/Winged helix DNA-binding domain"/>
    <property type="match status" value="1"/>
</dbReference>
<dbReference type="SUPFAM" id="SSF46785">
    <property type="entry name" value="Winged helix' DNA-binding domain"/>
    <property type="match status" value="1"/>
</dbReference>
<evidence type="ECO:0000259" key="4">
    <source>
        <dbReference type="PROSITE" id="PS50987"/>
    </source>
</evidence>
<dbReference type="Pfam" id="PF01022">
    <property type="entry name" value="HTH_5"/>
    <property type="match status" value="1"/>
</dbReference>
<dbReference type="SMART" id="SM00418">
    <property type="entry name" value="HTH_ARSR"/>
    <property type="match status" value="1"/>
</dbReference>
<dbReference type="PANTHER" id="PTHR33154:SF18">
    <property type="entry name" value="ARSENICAL RESISTANCE OPERON REPRESSOR"/>
    <property type="match status" value="1"/>
</dbReference>
<dbReference type="InterPro" id="IPR036390">
    <property type="entry name" value="WH_DNA-bd_sf"/>
</dbReference>
<reference evidence="5" key="1">
    <citation type="submission" date="2018-06" db="EMBL/GenBank/DDBJ databases">
        <authorList>
            <person name="Zhirakovskaya E."/>
        </authorList>
    </citation>
    <scope>NUCLEOTIDE SEQUENCE</scope>
</reference>
<dbReference type="InterPro" id="IPR036388">
    <property type="entry name" value="WH-like_DNA-bd_sf"/>
</dbReference>
<gene>
    <name evidence="5" type="ORF">MNBD_GAMMA17-1225</name>
</gene>
<feature type="domain" description="HTH arsR-type" evidence="4">
    <location>
        <begin position="3"/>
        <end position="108"/>
    </location>
</feature>
<dbReference type="PANTHER" id="PTHR33154">
    <property type="entry name" value="TRANSCRIPTIONAL REGULATOR, ARSR FAMILY"/>
    <property type="match status" value="1"/>
</dbReference>
<keyword evidence="3" id="KW-0804">Transcription</keyword>
<evidence type="ECO:0000256" key="3">
    <source>
        <dbReference type="ARBA" id="ARBA00023163"/>
    </source>
</evidence>
<dbReference type="InterPro" id="IPR051081">
    <property type="entry name" value="HTH_MetalResp_TranReg"/>
</dbReference>
<dbReference type="InterPro" id="IPR001845">
    <property type="entry name" value="HTH_ArsR_DNA-bd_dom"/>
</dbReference>
<accession>A0A3B0Z7B3</accession>
<dbReference type="GO" id="GO:0003700">
    <property type="term" value="F:DNA-binding transcription factor activity"/>
    <property type="evidence" value="ECO:0007669"/>
    <property type="project" value="InterPro"/>
</dbReference>
<dbReference type="PROSITE" id="PS50987">
    <property type="entry name" value="HTH_ARSR_2"/>
    <property type="match status" value="1"/>
</dbReference>
<dbReference type="EMBL" id="UOFQ01000129">
    <property type="protein sequence ID" value="VAW89268.1"/>
    <property type="molecule type" value="Genomic_DNA"/>
</dbReference>
<dbReference type="NCBIfam" id="NF033788">
    <property type="entry name" value="HTH_metalloreg"/>
    <property type="match status" value="1"/>
</dbReference>
<proteinExistence type="predicted"/>
<keyword evidence="2" id="KW-0238">DNA-binding</keyword>
<evidence type="ECO:0000256" key="2">
    <source>
        <dbReference type="ARBA" id="ARBA00023125"/>
    </source>
</evidence>
<name>A0A3B0Z7B3_9ZZZZ</name>
<keyword evidence="1" id="KW-0805">Transcription regulation</keyword>
<protein>
    <submittedName>
        <fullName evidence="5">Transcriptional regulator, ArsR family</fullName>
    </submittedName>
</protein>
<evidence type="ECO:0000313" key="5">
    <source>
        <dbReference type="EMBL" id="VAW89268.1"/>
    </source>
</evidence>
<organism evidence="5">
    <name type="scientific">hydrothermal vent metagenome</name>
    <dbReference type="NCBI Taxonomy" id="652676"/>
    <lineage>
        <taxon>unclassified sequences</taxon>
        <taxon>metagenomes</taxon>
        <taxon>ecological metagenomes</taxon>
    </lineage>
</organism>
<dbReference type="GO" id="GO:0003677">
    <property type="term" value="F:DNA binding"/>
    <property type="evidence" value="ECO:0007669"/>
    <property type="project" value="UniProtKB-KW"/>
</dbReference>
<dbReference type="CDD" id="cd00090">
    <property type="entry name" value="HTH_ARSR"/>
    <property type="match status" value="1"/>
</dbReference>
<dbReference type="AlphaFoldDB" id="A0A3B0Z7B3"/>